<dbReference type="RefSeq" id="WP_103908900.1">
    <property type="nucleotide sequence ID" value="NZ_FNUZ01000001.1"/>
</dbReference>
<name>A0A1H5T805_9RHOB</name>
<reference evidence="2 3" key="1">
    <citation type="submission" date="2016-10" db="EMBL/GenBank/DDBJ databases">
        <authorList>
            <person name="de Groot N.N."/>
        </authorList>
    </citation>
    <scope>NUCLEOTIDE SEQUENCE [LARGE SCALE GENOMIC DNA]</scope>
    <source>
        <strain evidence="2 3">DSM 26915</strain>
    </source>
</reference>
<dbReference type="OrthoDB" id="63487at2"/>
<protein>
    <submittedName>
        <fullName evidence="2">Glucosamine kinase</fullName>
    </submittedName>
</protein>
<proteinExistence type="predicted"/>
<dbReference type="EMBL" id="FNUZ01000001">
    <property type="protein sequence ID" value="SEF58920.1"/>
    <property type="molecule type" value="Genomic_DNA"/>
</dbReference>
<sequence length="288" mass="29929">MSSDHLDQHIAIDCGGTNCRAVLRLDGREFEYRGRGANAFSHLDRSQECLREAIAALADQSDADIRDLPCYVSLAGAIDARIQASVEAALPLSRVVVQEDCMAAVVGALDGADGYVAALGTGSFFARSRGGQVRHIGGYGLTLGDEASGAWIGRALLARALMAEDGRTEQSAFLHEVFEEFGGRSGIILAASTMTPADFAKLAPRVTDADLASDSGALGILSEGKGLIMQALSDLGWQSGDALCLTGGLADAYESYLPPDARASLVPPKGDGLAGAVILAERFARGAL</sequence>
<dbReference type="Pfam" id="PF01869">
    <property type="entry name" value="BcrAD_BadFG"/>
    <property type="match status" value="1"/>
</dbReference>
<evidence type="ECO:0000259" key="1">
    <source>
        <dbReference type="Pfam" id="PF01869"/>
    </source>
</evidence>
<evidence type="ECO:0000313" key="3">
    <source>
        <dbReference type="Proteomes" id="UP000236752"/>
    </source>
</evidence>
<feature type="domain" description="ATPase BadF/BadG/BcrA/BcrD type" evidence="1">
    <location>
        <begin position="12"/>
        <end position="256"/>
    </location>
</feature>
<gene>
    <name evidence="2" type="ORF">SAMN04488045_0523</name>
</gene>
<keyword evidence="2" id="KW-0808">Transferase</keyword>
<dbReference type="AlphaFoldDB" id="A0A1H5T805"/>
<dbReference type="Proteomes" id="UP000236752">
    <property type="component" value="Unassembled WGS sequence"/>
</dbReference>
<evidence type="ECO:0000313" key="2">
    <source>
        <dbReference type="EMBL" id="SEF58920.1"/>
    </source>
</evidence>
<dbReference type="PANTHER" id="PTHR43190:SF3">
    <property type="entry name" value="N-ACETYL-D-GLUCOSAMINE KINASE"/>
    <property type="match status" value="1"/>
</dbReference>
<dbReference type="CDD" id="cd24082">
    <property type="entry name" value="ASKHA_NBD_GspK-like"/>
    <property type="match status" value="1"/>
</dbReference>
<dbReference type="SUPFAM" id="SSF53067">
    <property type="entry name" value="Actin-like ATPase domain"/>
    <property type="match status" value="2"/>
</dbReference>
<keyword evidence="3" id="KW-1185">Reference proteome</keyword>
<dbReference type="InterPro" id="IPR002731">
    <property type="entry name" value="ATPase_BadF"/>
</dbReference>
<accession>A0A1H5T805</accession>
<dbReference type="InterPro" id="IPR052519">
    <property type="entry name" value="Euk-type_GlcNAc_Kinase"/>
</dbReference>
<organism evidence="2 3">
    <name type="scientific">Thalassococcus halodurans</name>
    <dbReference type="NCBI Taxonomy" id="373675"/>
    <lineage>
        <taxon>Bacteria</taxon>
        <taxon>Pseudomonadati</taxon>
        <taxon>Pseudomonadota</taxon>
        <taxon>Alphaproteobacteria</taxon>
        <taxon>Rhodobacterales</taxon>
        <taxon>Roseobacteraceae</taxon>
        <taxon>Thalassococcus</taxon>
    </lineage>
</organism>
<keyword evidence="2" id="KW-0418">Kinase</keyword>
<dbReference type="PANTHER" id="PTHR43190">
    <property type="entry name" value="N-ACETYL-D-GLUCOSAMINE KINASE"/>
    <property type="match status" value="1"/>
</dbReference>
<dbReference type="Gene3D" id="3.30.420.40">
    <property type="match status" value="2"/>
</dbReference>
<dbReference type="GO" id="GO:0016301">
    <property type="term" value="F:kinase activity"/>
    <property type="evidence" value="ECO:0007669"/>
    <property type="project" value="UniProtKB-KW"/>
</dbReference>
<dbReference type="InterPro" id="IPR043129">
    <property type="entry name" value="ATPase_NBD"/>
</dbReference>